<dbReference type="AlphaFoldDB" id="A0A645DRH0"/>
<comment type="caution">
    <text evidence="2">The sequence shown here is derived from an EMBL/GenBank/DDBJ whole genome shotgun (WGS) entry which is preliminary data.</text>
</comment>
<organism evidence="2">
    <name type="scientific">bioreactor metagenome</name>
    <dbReference type="NCBI Taxonomy" id="1076179"/>
    <lineage>
        <taxon>unclassified sequences</taxon>
        <taxon>metagenomes</taxon>
        <taxon>ecological metagenomes</taxon>
    </lineage>
</organism>
<accession>A0A645DRH0</accession>
<protein>
    <submittedName>
        <fullName evidence="2">Uncharacterized protein</fullName>
    </submittedName>
</protein>
<evidence type="ECO:0000256" key="1">
    <source>
        <dbReference type="SAM" id="MobiDB-lite"/>
    </source>
</evidence>
<reference evidence="2" key="1">
    <citation type="submission" date="2019-08" db="EMBL/GenBank/DDBJ databases">
        <authorList>
            <person name="Kucharzyk K."/>
            <person name="Murdoch R.W."/>
            <person name="Higgins S."/>
            <person name="Loffler F."/>
        </authorList>
    </citation>
    <scope>NUCLEOTIDE SEQUENCE</scope>
</reference>
<evidence type="ECO:0000313" key="2">
    <source>
        <dbReference type="EMBL" id="MPM91927.1"/>
    </source>
</evidence>
<dbReference type="EMBL" id="VSSQ01038926">
    <property type="protein sequence ID" value="MPM91927.1"/>
    <property type="molecule type" value="Genomic_DNA"/>
</dbReference>
<feature type="compositionally biased region" description="Basic and acidic residues" evidence="1">
    <location>
        <begin position="15"/>
        <end position="32"/>
    </location>
</feature>
<sequence length="269" mass="29701">MNCPQADAQGHHGHGVVDRVKQPQGRDGREAKPGIVQSAPEYGGDAAAKQDQHQLAQPNARLHDLDQNRDQDGHHESVARVRHHHAEKTDKERHHQIGGIDPRGIRQGKTGHDGFIRSDQRFVAQQHGRLLAFLRLPESNLRIREGRFYFFLKSAGQGSGYPSFHEADGLRMRHQLNRVRAGCIGAERLKAKAQLGKRLPQSLHLPVNPGDALQDALKLPLQGILLSSRRAASLTGHCLLKTGSAQGGLKLLSLTHVRPRDDVLQIALC</sequence>
<gene>
    <name evidence="2" type="ORF">SDC9_139061</name>
</gene>
<feature type="region of interest" description="Disordered" evidence="1">
    <location>
        <begin position="1"/>
        <end position="108"/>
    </location>
</feature>
<name>A0A645DRH0_9ZZZZ</name>
<feature type="compositionally biased region" description="Basic and acidic residues" evidence="1">
    <location>
        <begin position="61"/>
        <end position="79"/>
    </location>
</feature>
<proteinExistence type="predicted"/>